<reference evidence="13" key="1">
    <citation type="submission" date="2016-10" db="EMBL/GenBank/DDBJ databases">
        <authorList>
            <person name="Varghese N."/>
            <person name="Submissions S."/>
        </authorList>
    </citation>
    <scope>NUCLEOTIDE SEQUENCE [LARGE SCALE GENOMIC DNA]</scope>
    <source>
        <strain evidence="13">DSM 25811 / CCM 8410 / LMG 26954 / E90</strain>
    </source>
</reference>
<dbReference type="FunFam" id="3.40.50.300:FF:000299">
    <property type="entry name" value="ABC transporter ATP-binding protein/permease"/>
    <property type="match status" value="1"/>
</dbReference>
<dbReference type="PANTHER" id="PTHR43394:SF1">
    <property type="entry name" value="ATP-BINDING CASSETTE SUB-FAMILY B MEMBER 10, MITOCHONDRIAL"/>
    <property type="match status" value="1"/>
</dbReference>
<keyword evidence="3" id="KW-1003">Cell membrane</keyword>
<evidence type="ECO:0000259" key="11">
    <source>
        <dbReference type="PROSITE" id="PS50929"/>
    </source>
</evidence>
<keyword evidence="7 9" id="KW-1133">Transmembrane helix</keyword>
<dbReference type="PROSITE" id="PS50929">
    <property type="entry name" value="ABC_TM1F"/>
    <property type="match status" value="1"/>
</dbReference>
<dbReference type="Pfam" id="PF00664">
    <property type="entry name" value="ABC_membrane"/>
    <property type="match status" value="1"/>
</dbReference>
<dbReference type="InterPro" id="IPR017871">
    <property type="entry name" value="ABC_transporter-like_CS"/>
</dbReference>
<feature type="domain" description="ABC transmembrane type-1" evidence="11">
    <location>
        <begin position="16"/>
        <end position="319"/>
    </location>
</feature>
<dbReference type="GO" id="GO:0005524">
    <property type="term" value="F:ATP binding"/>
    <property type="evidence" value="ECO:0007669"/>
    <property type="project" value="UniProtKB-KW"/>
</dbReference>
<evidence type="ECO:0000256" key="4">
    <source>
        <dbReference type="ARBA" id="ARBA00022692"/>
    </source>
</evidence>
<dbReference type="OrthoDB" id="1522160at2"/>
<dbReference type="PANTHER" id="PTHR43394">
    <property type="entry name" value="ATP-DEPENDENT PERMEASE MDL1, MITOCHONDRIAL"/>
    <property type="match status" value="1"/>
</dbReference>
<keyword evidence="5" id="KW-0547">Nucleotide-binding</keyword>
<keyword evidence="4 9" id="KW-0812">Transmembrane</keyword>
<evidence type="ECO:0000313" key="13">
    <source>
        <dbReference type="Proteomes" id="UP000198757"/>
    </source>
</evidence>
<dbReference type="InterPro" id="IPR003593">
    <property type="entry name" value="AAA+_ATPase"/>
</dbReference>
<dbReference type="STRING" id="1285928.SAMN04487894_11759"/>
<organism evidence="12 13">
    <name type="scientific">Niabella drilacis (strain DSM 25811 / CCM 8410 / CCUG 62505 / LMG 26954 / E90)</name>
    <dbReference type="NCBI Taxonomy" id="1285928"/>
    <lineage>
        <taxon>Bacteria</taxon>
        <taxon>Pseudomonadati</taxon>
        <taxon>Bacteroidota</taxon>
        <taxon>Chitinophagia</taxon>
        <taxon>Chitinophagales</taxon>
        <taxon>Chitinophagaceae</taxon>
        <taxon>Niabella</taxon>
    </lineage>
</organism>
<keyword evidence="2" id="KW-0813">Transport</keyword>
<evidence type="ECO:0000259" key="10">
    <source>
        <dbReference type="PROSITE" id="PS50893"/>
    </source>
</evidence>
<evidence type="ECO:0000256" key="7">
    <source>
        <dbReference type="ARBA" id="ARBA00022989"/>
    </source>
</evidence>
<gene>
    <name evidence="12" type="ORF">SAMN04487894_11759</name>
</gene>
<feature type="transmembrane region" description="Helical" evidence="9">
    <location>
        <begin position="72"/>
        <end position="90"/>
    </location>
</feature>
<name>A0A1G6Z4X2_NIADE</name>
<evidence type="ECO:0000256" key="9">
    <source>
        <dbReference type="SAM" id="Phobius"/>
    </source>
</evidence>
<dbReference type="GO" id="GO:0016887">
    <property type="term" value="F:ATP hydrolysis activity"/>
    <property type="evidence" value="ECO:0007669"/>
    <property type="project" value="InterPro"/>
</dbReference>
<dbReference type="SMART" id="SM00382">
    <property type="entry name" value="AAA"/>
    <property type="match status" value="1"/>
</dbReference>
<dbReference type="EMBL" id="FMZO01000017">
    <property type="protein sequence ID" value="SDD97709.1"/>
    <property type="molecule type" value="Genomic_DNA"/>
</dbReference>
<proteinExistence type="predicted"/>
<feature type="transmembrane region" description="Helical" evidence="9">
    <location>
        <begin position="147"/>
        <end position="170"/>
    </location>
</feature>
<evidence type="ECO:0000256" key="5">
    <source>
        <dbReference type="ARBA" id="ARBA00022741"/>
    </source>
</evidence>
<dbReference type="AlphaFoldDB" id="A0A1G6Z4X2"/>
<dbReference type="InterPro" id="IPR027417">
    <property type="entry name" value="P-loop_NTPase"/>
</dbReference>
<dbReference type="Proteomes" id="UP000198757">
    <property type="component" value="Unassembled WGS sequence"/>
</dbReference>
<dbReference type="Pfam" id="PF00005">
    <property type="entry name" value="ABC_tran"/>
    <property type="match status" value="1"/>
</dbReference>
<dbReference type="RefSeq" id="WP_090392406.1">
    <property type="nucleotide sequence ID" value="NZ_FMZO01000017.1"/>
</dbReference>
<evidence type="ECO:0000256" key="8">
    <source>
        <dbReference type="ARBA" id="ARBA00023136"/>
    </source>
</evidence>
<sequence>MRILLQYIKPYKWLVALALFLAAVNQVFSLFAPLISGKLLDLFATNPHYFDAGKTIPRTEHQYLFGGNGRQGLLFFLMLLIGTAMVSRIAKAFQDYFVNVIIQKFGATIFTDGLKHSMRLPYQDFEDQRSGETLSILTKVRTDTEKFITSFINVFFVIIVSVVFVAVYAFQLHWSIMPVYAVGIFAIAYVTSLLSRRIKVIQKNIVKETTALAGTTTESLRNIEIVKSLGLTEQEVQRLNNNTFKILGLELKKVKSIRALSFIQGTMVNFLQQVIAFTLLWLIFKDAISPGQYLSLSFYGFFIFGPMQEIGNIIISYREAEASLNNFHQLMQRKAEPRPVKPRQIGMIETLEFRNVVFRHQTAHFNALNDISFEVEKGETIAFVGPSGSGKSTLVKLLVGLYRPAKGGIFYDHVDGDSIDFDQLRVQIGFVTQDTQLFAGTIKENLLFVNPQATDNDLNDALEKASCTGLLLRAENGLDTVIGEGGLKLSGGEKQRIAIARALLRHPHLLIFDEATSALDSITEEEITRTIKLVSSKKNQITVLIAHRLSTILHADRIYVLEKGEIVEMGNHERLLEQKGLYYAMWRQQIGERKKEAVL</sequence>
<evidence type="ECO:0000256" key="6">
    <source>
        <dbReference type="ARBA" id="ARBA00022840"/>
    </source>
</evidence>
<dbReference type="InterPro" id="IPR036640">
    <property type="entry name" value="ABC1_TM_sf"/>
</dbReference>
<evidence type="ECO:0000256" key="3">
    <source>
        <dbReference type="ARBA" id="ARBA00022475"/>
    </source>
</evidence>
<dbReference type="PROSITE" id="PS50893">
    <property type="entry name" value="ABC_TRANSPORTER_2"/>
    <property type="match status" value="1"/>
</dbReference>
<feature type="transmembrane region" description="Helical" evidence="9">
    <location>
        <begin position="262"/>
        <end position="284"/>
    </location>
</feature>
<dbReference type="Gene3D" id="1.20.1560.10">
    <property type="entry name" value="ABC transporter type 1, transmembrane domain"/>
    <property type="match status" value="1"/>
</dbReference>
<dbReference type="GO" id="GO:0005886">
    <property type="term" value="C:plasma membrane"/>
    <property type="evidence" value="ECO:0007669"/>
    <property type="project" value="UniProtKB-SubCell"/>
</dbReference>
<dbReference type="GO" id="GO:0015421">
    <property type="term" value="F:ABC-type oligopeptide transporter activity"/>
    <property type="evidence" value="ECO:0007669"/>
    <property type="project" value="TreeGrafter"/>
</dbReference>
<evidence type="ECO:0000256" key="2">
    <source>
        <dbReference type="ARBA" id="ARBA00022448"/>
    </source>
</evidence>
<dbReference type="InterPro" id="IPR011527">
    <property type="entry name" value="ABC1_TM_dom"/>
</dbReference>
<keyword evidence="13" id="KW-1185">Reference proteome</keyword>
<keyword evidence="8 9" id="KW-0472">Membrane</keyword>
<keyword evidence="6 12" id="KW-0067">ATP-binding</keyword>
<evidence type="ECO:0000313" key="12">
    <source>
        <dbReference type="EMBL" id="SDD97709.1"/>
    </source>
</evidence>
<dbReference type="InterPro" id="IPR003439">
    <property type="entry name" value="ABC_transporter-like_ATP-bd"/>
</dbReference>
<evidence type="ECO:0000256" key="1">
    <source>
        <dbReference type="ARBA" id="ARBA00004651"/>
    </source>
</evidence>
<protein>
    <submittedName>
        <fullName evidence="12">ATP-binding cassette, subfamily B</fullName>
    </submittedName>
</protein>
<comment type="subcellular location">
    <subcellularLocation>
        <location evidence="1">Cell membrane</location>
        <topology evidence="1">Multi-pass membrane protein</topology>
    </subcellularLocation>
</comment>
<dbReference type="SUPFAM" id="SSF52540">
    <property type="entry name" value="P-loop containing nucleoside triphosphate hydrolases"/>
    <property type="match status" value="1"/>
</dbReference>
<dbReference type="Gene3D" id="3.40.50.300">
    <property type="entry name" value="P-loop containing nucleotide triphosphate hydrolases"/>
    <property type="match status" value="1"/>
</dbReference>
<feature type="domain" description="ABC transporter" evidence="10">
    <location>
        <begin position="351"/>
        <end position="588"/>
    </location>
</feature>
<dbReference type="InterPro" id="IPR039421">
    <property type="entry name" value="Type_1_exporter"/>
</dbReference>
<dbReference type="SUPFAM" id="SSF90123">
    <property type="entry name" value="ABC transporter transmembrane region"/>
    <property type="match status" value="1"/>
</dbReference>
<feature type="transmembrane region" description="Helical" evidence="9">
    <location>
        <begin position="176"/>
        <end position="194"/>
    </location>
</feature>
<dbReference type="PROSITE" id="PS00211">
    <property type="entry name" value="ABC_TRANSPORTER_1"/>
    <property type="match status" value="1"/>
</dbReference>
<accession>A0A1G6Z4X2</accession>